<dbReference type="EMBL" id="MRTF01000004">
    <property type="protein sequence ID" value="OME92751.1"/>
    <property type="molecule type" value="Genomic_DNA"/>
</dbReference>
<name>A0A1R1B287_PAELA</name>
<gene>
    <name evidence="4" type="ORF">BK123_12775</name>
</gene>
<dbReference type="Proteomes" id="UP000187074">
    <property type="component" value="Unassembled WGS sequence"/>
</dbReference>
<evidence type="ECO:0000259" key="3">
    <source>
        <dbReference type="PROSITE" id="PS50977"/>
    </source>
</evidence>
<dbReference type="OrthoDB" id="2356263at2"/>
<dbReference type="InterPro" id="IPR036271">
    <property type="entry name" value="Tet_transcr_reg_TetR-rel_C_sf"/>
</dbReference>
<proteinExistence type="predicted"/>
<dbReference type="InterPro" id="IPR023772">
    <property type="entry name" value="DNA-bd_HTH_TetR-type_CS"/>
</dbReference>
<sequence>MNTKNETNDQKEMSFIEKARRAQIVACAIETIAEVGYAQASIGQIAKRANVSKGVISYHFAGKDELLEQVVTEYYIAFESFMQPILRDEASPKIRLKKYIEANLEFVADHRKMVFAVVEIVTGMRTKEGKPRFSADTDEDVFQPIEAILHAGAKEGIFREFTPLSSRVMALSIRHAIDGFSLELMRNPDLHVKAYVQELITIFDHATRK</sequence>
<dbReference type="InterPro" id="IPR009057">
    <property type="entry name" value="Homeodomain-like_sf"/>
</dbReference>
<dbReference type="AlphaFoldDB" id="A0A1R1B287"/>
<dbReference type="PROSITE" id="PS50977">
    <property type="entry name" value="HTH_TETR_2"/>
    <property type="match status" value="1"/>
</dbReference>
<dbReference type="SUPFAM" id="SSF46689">
    <property type="entry name" value="Homeodomain-like"/>
    <property type="match status" value="1"/>
</dbReference>
<reference evidence="4 5" key="1">
    <citation type="submission" date="2016-11" db="EMBL/GenBank/DDBJ databases">
        <title>Paenibacillus species isolates.</title>
        <authorList>
            <person name="Beno S.M."/>
        </authorList>
    </citation>
    <scope>NUCLEOTIDE SEQUENCE [LARGE SCALE GENOMIC DNA]</scope>
    <source>
        <strain evidence="4 5">FSL F4-0100</strain>
    </source>
</reference>
<accession>A0A1R1B287</accession>
<feature type="domain" description="HTH tetR-type" evidence="3">
    <location>
        <begin position="18"/>
        <end position="78"/>
    </location>
</feature>
<dbReference type="Pfam" id="PF00440">
    <property type="entry name" value="TetR_N"/>
    <property type="match status" value="1"/>
</dbReference>
<evidence type="ECO:0000313" key="5">
    <source>
        <dbReference type="Proteomes" id="UP000187074"/>
    </source>
</evidence>
<dbReference type="PANTHER" id="PTHR30328:SF54">
    <property type="entry name" value="HTH-TYPE TRANSCRIPTIONAL REPRESSOR SCO4008"/>
    <property type="match status" value="1"/>
</dbReference>
<dbReference type="PRINTS" id="PR00455">
    <property type="entry name" value="HTHTETR"/>
</dbReference>
<protein>
    <submittedName>
        <fullName evidence="4">TetR family transcriptional regulator</fullName>
    </submittedName>
</protein>
<dbReference type="PANTHER" id="PTHR30328">
    <property type="entry name" value="TRANSCRIPTIONAL REPRESSOR"/>
    <property type="match status" value="1"/>
</dbReference>
<evidence type="ECO:0000256" key="1">
    <source>
        <dbReference type="ARBA" id="ARBA00023125"/>
    </source>
</evidence>
<keyword evidence="1 2" id="KW-0238">DNA-binding</keyword>
<dbReference type="GO" id="GO:0003677">
    <property type="term" value="F:DNA binding"/>
    <property type="evidence" value="ECO:0007669"/>
    <property type="project" value="UniProtKB-UniRule"/>
</dbReference>
<dbReference type="RefSeq" id="WP_076322781.1">
    <property type="nucleotide sequence ID" value="NZ_MRTF01000004.1"/>
</dbReference>
<evidence type="ECO:0000313" key="4">
    <source>
        <dbReference type="EMBL" id="OME92751.1"/>
    </source>
</evidence>
<dbReference type="SUPFAM" id="SSF48498">
    <property type="entry name" value="Tetracyclin repressor-like, C-terminal domain"/>
    <property type="match status" value="1"/>
</dbReference>
<dbReference type="Gene3D" id="1.10.357.10">
    <property type="entry name" value="Tetracycline Repressor, domain 2"/>
    <property type="match status" value="1"/>
</dbReference>
<dbReference type="STRING" id="1401.BK123_12775"/>
<dbReference type="PROSITE" id="PS01081">
    <property type="entry name" value="HTH_TETR_1"/>
    <property type="match status" value="1"/>
</dbReference>
<dbReference type="GO" id="GO:0006355">
    <property type="term" value="P:regulation of DNA-templated transcription"/>
    <property type="evidence" value="ECO:0007669"/>
    <property type="project" value="UniProtKB-ARBA"/>
</dbReference>
<comment type="caution">
    <text evidence="4">The sequence shown here is derived from an EMBL/GenBank/DDBJ whole genome shotgun (WGS) entry which is preliminary data.</text>
</comment>
<organism evidence="4 5">
    <name type="scientific">Paenibacillus lautus</name>
    <name type="common">Bacillus lautus</name>
    <dbReference type="NCBI Taxonomy" id="1401"/>
    <lineage>
        <taxon>Bacteria</taxon>
        <taxon>Bacillati</taxon>
        <taxon>Bacillota</taxon>
        <taxon>Bacilli</taxon>
        <taxon>Bacillales</taxon>
        <taxon>Paenibacillaceae</taxon>
        <taxon>Paenibacillus</taxon>
    </lineage>
</organism>
<dbReference type="InterPro" id="IPR001647">
    <property type="entry name" value="HTH_TetR"/>
</dbReference>
<evidence type="ECO:0000256" key="2">
    <source>
        <dbReference type="PROSITE-ProRule" id="PRU00335"/>
    </source>
</evidence>
<feature type="DNA-binding region" description="H-T-H motif" evidence="2">
    <location>
        <begin position="41"/>
        <end position="60"/>
    </location>
</feature>
<dbReference type="InterPro" id="IPR050109">
    <property type="entry name" value="HTH-type_TetR-like_transc_reg"/>
</dbReference>